<dbReference type="RefSeq" id="XP_028465938.1">
    <property type="nucleotide sequence ID" value="XM_028607066.1"/>
</dbReference>
<evidence type="ECO:0000313" key="2">
    <source>
        <dbReference type="Proteomes" id="UP000272025"/>
    </source>
</evidence>
<keyword evidence="2" id="KW-1185">Reference proteome</keyword>
<dbReference type="OrthoDB" id="4804423at2759"/>
<name>A0A3N2PUG6_SODAK</name>
<dbReference type="Proteomes" id="UP000272025">
    <property type="component" value="Unassembled WGS sequence"/>
</dbReference>
<protein>
    <submittedName>
        <fullName evidence="1">Uncharacterized protein</fullName>
    </submittedName>
</protein>
<dbReference type="AlphaFoldDB" id="A0A3N2PUG6"/>
<organism evidence="1 2">
    <name type="scientific">Sodiomyces alkalinus (strain CBS 110278 / VKM F-3762 / F11)</name>
    <name type="common">Alkaliphilic filamentous fungus</name>
    <dbReference type="NCBI Taxonomy" id="1314773"/>
    <lineage>
        <taxon>Eukaryota</taxon>
        <taxon>Fungi</taxon>
        <taxon>Dikarya</taxon>
        <taxon>Ascomycota</taxon>
        <taxon>Pezizomycotina</taxon>
        <taxon>Sordariomycetes</taxon>
        <taxon>Hypocreomycetidae</taxon>
        <taxon>Glomerellales</taxon>
        <taxon>Plectosphaerellaceae</taxon>
        <taxon>Sodiomyces</taxon>
    </lineage>
</organism>
<dbReference type="GeneID" id="39575544"/>
<sequence>MSASNMSQLCTNNNADSTGELPTNEWTIWSGCGVPTYTDTAPYLQSCCEALDGYVFSYQDVFPLLVDSDAISDCWANCMVNISGTYWADSMNITECLIANDEQYNNENAAARCAGPAMRTPRNLATRQTHPGGLMGWSVGIVALAACLLTVPL</sequence>
<gene>
    <name evidence="1" type="ORF">SODALDRAFT_182460</name>
</gene>
<dbReference type="EMBL" id="ML119056">
    <property type="protein sequence ID" value="ROT38132.1"/>
    <property type="molecule type" value="Genomic_DNA"/>
</dbReference>
<evidence type="ECO:0000313" key="1">
    <source>
        <dbReference type="EMBL" id="ROT38132.1"/>
    </source>
</evidence>
<reference evidence="1 2" key="1">
    <citation type="journal article" date="2018" name="Mol. Ecol.">
        <title>The obligate alkalophilic soda-lake fungus Sodiomyces alkalinus has shifted to a protein diet.</title>
        <authorList>
            <person name="Grum-Grzhimaylo A.A."/>
            <person name="Falkoski D.L."/>
            <person name="van den Heuvel J."/>
            <person name="Valero-Jimenez C.A."/>
            <person name="Min B."/>
            <person name="Choi I.G."/>
            <person name="Lipzen A."/>
            <person name="Daum C.G."/>
            <person name="Aanen D.K."/>
            <person name="Tsang A."/>
            <person name="Henrissat B."/>
            <person name="Bilanenko E.N."/>
            <person name="de Vries R.P."/>
            <person name="van Kan J.A.L."/>
            <person name="Grigoriev I.V."/>
            <person name="Debets A.J.M."/>
        </authorList>
    </citation>
    <scope>NUCLEOTIDE SEQUENCE [LARGE SCALE GENOMIC DNA]</scope>
    <source>
        <strain evidence="1 2">F11</strain>
    </source>
</reference>
<accession>A0A3N2PUG6</accession>
<proteinExistence type="predicted"/>